<evidence type="ECO:0000259" key="4">
    <source>
        <dbReference type="Pfam" id="PF01775"/>
    </source>
</evidence>
<dbReference type="GO" id="GO:0003735">
    <property type="term" value="F:structural constituent of ribosome"/>
    <property type="evidence" value="ECO:0007669"/>
    <property type="project" value="InterPro"/>
</dbReference>
<evidence type="ECO:0000256" key="1">
    <source>
        <dbReference type="ARBA" id="ARBA00022980"/>
    </source>
</evidence>
<keyword evidence="1 3" id="KW-0689">Ribosomal protein</keyword>
<comment type="subunit">
    <text evidence="3">Part of the 50S ribosomal subunit. Binds 23S rRNA.</text>
</comment>
<dbReference type="GeneID" id="24819110"/>
<dbReference type="Proteomes" id="UP000030787">
    <property type="component" value="Chromosome"/>
</dbReference>
<dbReference type="OrthoDB" id="52526at2157"/>
<keyword evidence="3" id="KW-0694">RNA-binding</keyword>
<reference evidence="5 6" key="1">
    <citation type="journal article" date="2014" name="Appl. Environ. Microbiol.">
        <title>Comparative Genome Analysis of 'Candidatus Methanoplasma termitum' Indicates a New Mode of Energy Metabolism in the Seventh Order of Methanogens.</title>
        <authorList>
            <person name="Lang K."/>
            <person name="Schuldes J."/>
            <person name="Klingl A."/>
            <person name="Poehlein A."/>
            <person name="Daniel R."/>
            <person name="Brune A."/>
        </authorList>
    </citation>
    <scope>NUCLEOTIDE SEQUENCE [LARGE SCALE GENOMIC DNA]</scope>
    <source>
        <strain evidence="6">Mpt1</strain>
    </source>
</reference>
<keyword evidence="2 3" id="KW-0687">Ribonucleoprotein</keyword>
<evidence type="ECO:0000313" key="5">
    <source>
        <dbReference type="EMBL" id="AIZ57309.1"/>
    </source>
</evidence>
<sequence length="74" mass="8539">MKAFRVTGTYADPRKRQSFSIEVSAENEDACREKTLSTLGSKHRLKRWEIDITEIVELSPDQVTNHVVKYDIEA</sequence>
<dbReference type="NCBIfam" id="NF001981">
    <property type="entry name" value="PRK00773.1-1"/>
    <property type="match status" value="1"/>
</dbReference>
<dbReference type="EMBL" id="CP010070">
    <property type="protein sequence ID" value="AIZ57309.1"/>
    <property type="molecule type" value="Genomic_DNA"/>
</dbReference>
<dbReference type="KEGG" id="mear:Mpt1_c14530"/>
<dbReference type="GO" id="GO:0005840">
    <property type="term" value="C:ribosome"/>
    <property type="evidence" value="ECO:0007669"/>
    <property type="project" value="UniProtKB-KW"/>
</dbReference>
<dbReference type="Gene3D" id="3.10.20.10">
    <property type="match status" value="1"/>
</dbReference>
<evidence type="ECO:0000256" key="2">
    <source>
        <dbReference type="ARBA" id="ARBA00023274"/>
    </source>
</evidence>
<dbReference type="AlphaFoldDB" id="A0A0A7LE06"/>
<feature type="domain" description="Large ribosomal subunit protein eL20" evidence="4">
    <location>
        <begin position="1"/>
        <end position="55"/>
    </location>
</feature>
<dbReference type="GO" id="GO:0070180">
    <property type="term" value="F:large ribosomal subunit rRNA binding"/>
    <property type="evidence" value="ECO:0007669"/>
    <property type="project" value="UniProtKB-UniRule"/>
</dbReference>
<dbReference type="STRING" id="1577791.Mpt1_c14530"/>
<evidence type="ECO:0000256" key="3">
    <source>
        <dbReference type="HAMAP-Rule" id="MF_00273"/>
    </source>
</evidence>
<organism evidence="5 6">
    <name type="scientific">Candidatus Methanoplasma termitum</name>
    <dbReference type="NCBI Taxonomy" id="1577791"/>
    <lineage>
        <taxon>Archaea</taxon>
        <taxon>Methanobacteriati</taxon>
        <taxon>Thermoplasmatota</taxon>
        <taxon>Thermoplasmata</taxon>
        <taxon>Methanomassiliicoccales</taxon>
        <taxon>Methanomassiliicoccaceae</taxon>
        <taxon>Candidatus Methanoplasma</taxon>
    </lineage>
</organism>
<dbReference type="InterPro" id="IPR028877">
    <property type="entry name" value="Ribosomal_eL20"/>
</dbReference>
<proteinExistence type="inferred from homology"/>
<dbReference type="GO" id="GO:0006412">
    <property type="term" value="P:translation"/>
    <property type="evidence" value="ECO:0007669"/>
    <property type="project" value="UniProtKB-UniRule"/>
</dbReference>
<keyword evidence="6" id="KW-1185">Reference proteome</keyword>
<dbReference type="GO" id="GO:1990904">
    <property type="term" value="C:ribonucleoprotein complex"/>
    <property type="evidence" value="ECO:0007669"/>
    <property type="project" value="UniProtKB-KW"/>
</dbReference>
<dbReference type="SUPFAM" id="SSF160374">
    <property type="entry name" value="RplX-like"/>
    <property type="match status" value="1"/>
</dbReference>
<comment type="similarity">
    <text evidence="3">Belongs to the eukaryotic ribosomal protein eL20 family.</text>
</comment>
<dbReference type="HAMAP" id="MF_00273">
    <property type="entry name" value="Ribosomal_eL20"/>
    <property type="match status" value="1"/>
</dbReference>
<protein>
    <recommendedName>
        <fullName evidence="3">Large ribosomal subunit protein eL20</fullName>
    </recommendedName>
</protein>
<evidence type="ECO:0000313" key="6">
    <source>
        <dbReference type="Proteomes" id="UP000030787"/>
    </source>
</evidence>
<keyword evidence="3" id="KW-0699">rRNA-binding</keyword>
<name>A0A0A7LE06_9ARCH</name>
<dbReference type="InterPro" id="IPR023573">
    <property type="entry name" value="Ribosomal_eL20_dom"/>
</dbReference>
<dbReference type="Pfam" id="PF01775">
    <property type="entry name" value="Ribosomal_L18A"/>
    <property type="match status" value="1"/>
</dbReference>
<accession>A0A0A7LE06</accession>
<dbReference type="RefSeq" id="WP_048113508.1">
    <property type="nucleotide sequence ID" value="NZ_CP010070.1"/>
</dbReference>
<gene>
    <name evidence="3" type="primary">rpl18a</name>
    <name evidence="3" type="synonym">rpl20e</name>
    <name evidence="3" type="synonym">rplX</name>
    <name evidence="5" type="ORF">Mpt1_c14530</name>
</gene>
<dbReference type="HOGENOM" id="CLU_177460_0_1_2"/>